<dbReference type="PANTHER" id="PTHR43477:SF1">
    <property type="entry name" value="DIHYDROANTICAPSIN 7-DEHYDROGENASE"/>
    <property type="match status" value="1"/>
</dbReference>
<dbReference type="Gene3D" id="3.40.50.720">
    <property type="entry name" value="NAD(P)-binding Rossmann-like Domain"/>
    <property type="match status" value="1"/>
</dbReference>
<sequence>MAQQKQKILLFGVNGSIGSAIEQKFLNAAWDVLGVTREDIDSNTRVSWSPFDANSSPPLSRLKNEGPFDSICWAQGQNWNDNIYSFDEQKHREIYEANVLYILKTLNILLENEILKKPARLCLISSIWQNISRQNKLSYGVSKSAIHGLVLSLVNDLGSESHLINAVLPGALDTPMTHKNLAKEQVSAIENSTQFGRLANLDDVANVVYFLCSSENTGLTGQFIKIDLGYSDVRVI</sequence>
<evidence type="ECO:0000256" key="1">
    <source>
        <dbReference type="ARBA" id="ARBA00006484"/>
    </source>
</evidence>
<dbReference type="InterPro" id="IPR002347">
    <property type="entry name" value="SDR_fam"/>
</dbReference>
<gene>
    <name evidence="3" type="ORF">ZMTM_15490</name>
</gene>
<evidence type="ECO:0000313" key="3">
    <source>
        <dbReference type="EMBL" id="BCM25290.1"/>
    </source>
</evidence>
<comment type="similarity">
    <text evidence="1">Belongs to the short-chain dehydrogenases/reductases (SDR) family.</text>
</comment>
<protein>
    <recommendedName>
        <fullName evidence="5">SDR family oxidoreductase</fullName>
    </recommendedName>
</protein>
<dbReference type="Proteomes" id="UP000826722">
    <property type="component" value="Chromosome"/>
</dbReference>
<dbReference type="Pfam" id="PF13561">
    <property type="entry name" value="adh_short_C2"/>
    <property type="match status" value="1"/>
</dbReference>
<evidence type="ECO:0000313" key="4">
    <source>
        <dbReference type="Proteomes" id="UP000826722"/>
    </source>
</evidence>
<dbReference type="PRINTS" id="PR00081">
    <property type="entry name" value="GDHRDH"/>
</dbReference>
<name>A0A8D5G3W2_9PROT</name>
<evidence type="ECO:0000256" key="2">
    <source>
        <dbReference type="ARBA" id="ARBA00023002"/>
    </source>
</evidence>
<keyword evidence="4" id="KW-1185">Reference proteome</keyword>
<dbReference type="InterPro" id="IPR051122">
    <property type="entry name" value="SDR_DHRS6-like"/>
</dbReference>
<dbReference type="InterPro" id="IPR036291">
    <property type="entry name" value="NAD(P)-bd_dom_sf"/>
</dbReference>
<dbReference type="EMBL" id="AP024110">
    <property type="protein sequence ID" value="BCM25290.1"/>
    <property type="molecule type" value="Genomic_DNA"/>
</dbReference>
<keyword evidence="2" id="KW-0560">Oxidoreductase</keyword>
<dbReference type="GO" id="GO:0016491">
    <property type="term" value="F:oxidoreductase activity"/>
    <property type="evidence" value="ECO:0007669"/>
    <property type="project" value="UniProtKB-KW"/>
</dbReference>
<organism evidence="3 4">
    <name type="scientific">Methyloradius palustris</name>
    <dbReference type="NCBI Taxonomy" id="2778876"/>
    <lineage>
        <taxon>Bacteria</taxon>
        <taxon>Pseudomonadati</taxon>
        <taxon>Pseudomonadota</taxon>
        <taxon>Betaproteobacteria</taxon>
        <taxon>Nitrosomonadales</taxon>
        <taxon>Methylophilaceae</taxon>
        <taxon>Methyloradius</taxon>
    </lineage>
</organism>
<evidence type="ECO:0008006" key="5">
    <source>
        <dbReference type="Google" id="ProtNLM"/>
    </source>
</evidence>
<accession>A0A8D5G3W2</accession>
<reference evidence="3" key="1">
    <citation type="journal article" date="2021" name="Arch. Microbiol.">
        <title>Methyloradius palustris gen. nov., sp. nov., a methanol-oxidizing bacterium isolated from snow.</title>
        <authorList>
            <person name="Miyadera T."/>
            <person name="Kojima H."/>
            <person name="Fukui M."/>
        </authorList>
    </citation>
    <scope>NUCLEOTIDE SEQUENCE</scope>
    <source>
        <strain evidence="3">Zm11</strain>
    </source>
</reference>
<dbReference type="RefSeq" id="WP_221763396.1">
    <property type="nucleotide sequence ID" value="NZ_AP024110.1"/>
</dbReference>
<dbReference type="KEGG" id="mpau:ZMTM_15490"/>
<dbReference type="SUPFAM" id="SSF51735">
    <property type="entry name" value="NAD(P)-binding Rossmann-fold domains"/>
    <property type="match status" value="1"/>
</dbReference>
<dbReference type="AlphaFoldDB" id="A0A8D5G3W2"/>
<dbReference type="PANTHER" id="PTHR43477">
    <property type="entry name" value="DIHYDROANTICAPSIN 7-DEHYDROGENASE"/>
    <property type="match status" value="1"/>
</dbReference>
<proteinExistence type="inferred from homology"/>